<feature type="region of interest" description="Disordered" evidence="1">
    <location>
        <begin position="1"/>
        <end position="58"/>
    </location>
</feature>
<dbReference type="Proteomes" id="UP001500731">
    <property type="component" value="Unassembled WGS sequence"/>
</dbReference>
<sequence>MTTIPEPPQAPGTEPASAPIIPATRASWRDMSARPATAPVTAARPATEPAPAHTAPASAPVLDDGTYPALRQPKAQGALALDGSWHQISPKYVIAEVLLRLIYLAVAAVAAYAVTTLTSQPWPWPWIAAAVFAVFVVIELVILPRQAKAIGYMLRADDIVFRKGILWQRMIAVPYGRMQLVDITRGPVDRAFGIAKLKLVTAAATTGVEIPGMTEAAAETLRDTLIDVAEMRRTGL</sequence>
<dbReference type="Pfam" id="PF03703">
    <property type="entry name" value="bPH_2"/>
    <property type="match status" value="1"/>
</dbReference>
<dbReference type="RefSeq" id="WP_345184787.1">
    <property type="nucleotide sequence ID" value="NZ_BAABGP010000005.1"/>
</dbReference>
<evidence type="ECO:0000313" key="4">
    <source>
        <dbReference type="EMBL" id="GAA4481114.1"/>
    </source>
</evidence>
<keyword evidence="2" id="KW-0812">Transmembrane</keyword>
<feature type="compositionally biased region" description="Pro residues" evidence="1">
    <location>
        <begin position="1"/>
        <end position="10"/>
    </location>
</feature>
<keyword evidence="5" id="KW-1185">Reference proteome</keyword>
<feature type="transmembrane region" description="Helical" evidence="2">
    <location>
        <begin position="97"/>
        <end position="118"/>
    </location>
</feature>
<proteinExistence type="predicted"/>
<evidence type="ECO:0000259" key="3">
    <source>
        <dbReference type="Pfam" id="PF03703"/>
    </source>
</evidence>
<feature type="transmembrane region" description="Helical" evidence="2">
    <location>
        <begin position="124"/>
        <end position="143"/>
    </location>
</feature>
<reference evidence="5" key="1">
    <citation type="journal article" date="2019" name="Int. J. Syst. Evol. Microbiol.">
        <title>The Global Catalogue of Microorganisms (GCM) 10K type strain sequencing project: providing services to taxonomists for standard genome sequencing and annotation.</title>
        <authorList>
            <consortium name="The Broad Institute Genomics Platform"/>
            <consortium name="The Broad Institute Genome Sequencing Center for Infectious Disease"/>
            <person name="Wu L."/>
            <person name="Ma J."/>
        </authorList>
    </citation>
    <scope>NUCLEOTIDE SEQUENCE [LARGE SCALE GENOMIC DNA]</scope>
    <source>
        <strain evidence="5">JCM 17839</strain>
    </source>
</reference>
<dbReference type="InterPro" id="IPR005182">
    <property type="entry name" value="YdbS-like_PH"/>
</dbReference>
<evidence type="ECO:0000313" key="5">
    <source>
        <dbReference type="Proteomes" id="UP001500731"/>
    </source>
</evidence>
<feature type="domain" description="YdbS-like PH" evidence="3">
    <location>
        <begin position="148"/>
        <end position="225"/>
    </location>
</feature>
<gene>
    <name evidence="4" type="ORF">GCM10023171_09060</name>
</gene>
<accession>A0ABP8P352</accession>
<dbReference type="PANTHER" id="PTHR34473:SF3">
    <property type="entry name" value="TRANSMEMBRANE PROTEIN-RELATED"/>
    <property type="match status" value="1"/>
</dbReference>
<evidence type="ECO:0000256" key="1">
    <source>
        <dbReference type="SAM" id="MobiDB-lite"/>
    </source>
</evidence>
<comment type="caution">
    <text evidence="4">The sequence shown here is derived from an EMBL/GenBank/DDBJ whole genome shotgun (WGS) entry which is preliminary data.</text>
</comment>
<dbReference type="PANTHER" id="PTHR34473">
    <property type="entry name" value="UPF0699 TRANSMEMBRANE PROTEIN YDBS"/>
    <property type="match status" value="1"/>
</dbReference>
<dbReference type="EMBL" id="BAABGP010000005">
    <property type="protein sequence ID" value="GAA4481114.1"/>
    <property type="molecule type" value="Genomic_DNA"/>
</dbReference>
<organism evidence="4 5">
    <name type="scientific">Microbacterium panaciterrae</name>
    <dbReference type="NCBI Taxonomy" id="985759"/>
    <lineage>
        <taxon>Bacteria</taxon>
        <taxon>Bacillati</taxon>
        <taxon>Actinomycetota</taxon>
        <taxon>Actinomycetes</taxon>
        <taxon>Micrococcales</taxon>
        <taxon>Microbacteriaceae</taxon>
        <taxon>Microbacterium</taxon>
    </lineage>
</organism>
<keyword evidence="2" id="KW-1133">Transmembrane helix</keyword>
<evidence type="ECO:0000256" key="2">
    <source>
        <dbReference type="SAM" id="Phobius"/>
    </source>
</evidence>
<feature type="compositionally biased region" description="Low complexity" evidence="1">
    <location>
        <begin position="33"/>
        <end position="58"/>
    </location>
</feature>
<keyword evidence="2" id="KW-0472">Membrane</keyword>
<name>A0ABP8P352_9MICO</name>
<protein>
    <recommendedName>
        <fullName evidence="3">YdbS-like PH domain-containing protein</fullName>
    </recommendedName>
</protein>